<dbReference type="SUPFAM" id="SSF63829">
    <property type="entry name" value="Calcium-dependent phosphotriesterase"/>
    <property type="match status" value="1"/>
</dbReference>
<organism evidence="1 2">
    <name type="scientific">Cohnella terricola</name>
    <dbReference type="NCBI Taxonomy" id="1289167"/>
    <lineage>
        <taxon>Bacteria</taxon>
        <taxon>Bacillati</taxon>
        <taxon>Bacillota</taxon>
        <taxon>Bacilli</taxon>
        <taxon>Bacillales</taxon>
        <taxon>Paenibacillaceae</taxon>
        <taxon>Cohnella</taxon>
    </lineage>
</organism>
<gene>
    <name evidence="1" type="ORF">FPZ45_20550</name>
</gene>
<sequence length="562" mass="62059">MKRIRYGILLLLAAVTILQGCSRGKMDENAPVGIPLIKDVQSIAVLDRDGNIVAEHRELDVIDQLLQGMKVARLSYIGDPEESGDLYEIMITGNGESRTFSINDLRGTDTLGVSVKLYATLPNEQSARAWSLKTAWMQLLLDPAVNEDEPELFVTLNETSDSVILVANRDIDQQSLEGAIQSTLNIRSKTTGGTTNYTLNWTDSRRVVIRFLELPQGATAELMLEGVAAEDGERFHIHAPHDGKVIAIHQGPAWSGLRWVDTSGRTVHEHGFDSAVFIEPLRYEEYAQEIIIYNRDNTAYLFHPEKGEIADGTFREWADNVEAKYGSDYGVNVLYSYPADTAGFFVARGLKTIYRIHSADGKQLPIYEADRPVYGMASSPDGKHIGILVDSESNLGPYADLLVIDAQGKKISEFKKAAYIGHSEGWHLIYPVMWTDNETIAVPLIGSSGESFLRGKALFDYKAGFLSKGENPALPEDAVSLLQSEIDGLDETEITRLLPKPHDELARYYAVFVVGSGSYLIDREEKKVTLLGSGALVTWTSAGQIVVWHSTEGKSVDFVGIE</sequence>
<comment type="caution">
    <text evidence="1">The sequence shown here is derived from an EMBL/GenBank/DDBJ whole genome shotgun (WGS) entry which is preliminary data.</text>
</comment>
<name>A0A559J9Z2_9BACL</name>
<evidence type="ECO:0000313" key="2">
    <source>
        <dbReference type="Proteomes" id="UP000316330"/>
    </source>
</evidence>
<protein>
    <submittedName>
        <fullName evidence="1">Uncharacterized protein</fullName>
    </submittedName>
</protein>
<dbReference type="OrthoDB" id="2612817at2"/>
<proteinExistence type="predicted"/>
<evidence type="ECO:0000313" key="1">
    <source>
        <dbReference type="EMBL" id="TVX96674.1"/>
    </source>
</evidence>
<reference evidence="1 2" key="1">
    <citation type="submission" date="2019-07" db="EMBL/GenBank/DDBJ databases">
        <authorList>
            <person name="Kim J."/>
        </authorList>
    </citation>
    <scope>NUCLEOTIDE SEQUENCE [LARGE SCALE GENOMIC DNA]</scope>
    <source>
        <strain evidence="1 2">G13</strain>
    </source>
</reference>
<dbReference type="Proteomes" id="UP000316330">
    <property type="component" value="Unassembled WGS sequence"/>
</dbReference>
<dbReference type="PROSITE" id="PS51257">
    <property type="entry name" value="PROKAR_LIPOPROTEIN"/>
    <property type="match status" value="1"/>
</dbReference>
<dbReference type="RefSeq" id="WP_144705999.1">
    <property type="nucleotide sequence ID" value="NZ_VNJJ01000015.1"/>
</dbReference>
<keyword evidence="2" id="KW-1185">Reference proteome</keyword>
<accession>A0A559J9Z2</accession>
<dbReference type="AlphaFoldDB" id="A0A559J9Z2"/>
<dbReference type="EMBL" id="VNJJ01000015">
    <property type="protein sequence ID" value="TVX96674.1"/>
    <property type="molecule type" value="Genomic_DNA"/>
</dbReference>